<feature type="region of interest" description="Disordered" evidence="1">
    <location>
        <begin position="40"/>
        <end position="143"/>
    </location>
</feature>
<dbReference type="EMBL" id="JBEDNZ010000014">
    <property type="protein sequence ID" value="KAL0830059.1"/>
    <property type="molecule type" value="Genomic_DNA"/>
</dbReference>
<organism evidence="2 3">
    <name type="scientific">Loxostege sticticalis</name>
    <name type="common">Beet webworm moth</name>
    <dbReference type="NCBI Taxonomy" id="481309"/>
    <lineage>
        <taxon>Eukaryota</taxon>
        <taxon>Metazoa</taxon>
        <taxon>Ecdysozoa</taxon>
        <taxon>Arthropoda</taxon>
        <taxon>Hexapoda</taxon>
        <taxon>Insecta</taxon>
        <taxon>Pterygota</taxon>
        <taxon>Neoptera</taxon>
        <taxon>Endopterygota</taxon>
        <taxon>Lepidoptera</taxon>
        <taxon>Glossata</taxon>
        <taxon>Ditrysia</taxon>
        <taxon>Pyraloidea</taxon>
        <taxon>Crambidae</taxon>
        <taxon>Pyraustinae</taxon>
        <taxon>Loxostege</taxon>
    </lineage>
</organism>
<name>A0ABD0SWB7_LOXSC</name>
<comment type="caution">
    <text evidence="2">The sequence shown here is derived from an EMBL/GenBank/DDBJ whole genome shotgun (WGS) entry which is preliminary data.</text>
</comment>
<accession>A0ABD0SWB7</accession>
<evidence type="ECO:0000313" key="3">
    <source>
        <dbReference type="Proteomes" id="UP001549921"/>
    </source>
</evidence>
<protein>
    <submittedName>
        <fullName evidence="2">Uncharacterized protein</fullName>
    </submittedName>
</protein>
<dbReference type="Proteomes" id="UP001549921">
    <property type="component" value="Unassembled WGS sequence"/>
</dbReference>
<reference evidence="2 3" key="1">
    <citation type="submission" date="2024-06" db="EMBL/GenBank/DDBJ databases">
        <title>A chromosome-level genome assembly of beet webworm, Loxostege sticticalis.</title>
        <authorList>
            <person name="Zhang Y."/>
        </authorList>
    </citation>
    <scope>NUCLEOTIDE SEQUENCE [LARGE SCALE GENOMIC DNA]</scope>
    <source>
        <strain evidence="2">AQ028</strain>
        <tissue evidence="2">Male pupae</tissue>
    </source>
</reference>
<dbReference type="AlphaFoldDB" id="A0ABD0SWB7"/>
<evidence type="ECO:0000313" key="2">
    <source>
        <dbReference type="EMBL" id="KAL0830059.1"/>
    </source>
</evidence>
<proteinExistence type="predicted"/>
<gene>
    <name evidence="2" type="ORF">ABMA28_003516</name>
</gene>
<feature type="compositionally biased region" description="Low complexity" evidence="1">
    <location>
        <begin position="66"/>
        <end position="81"/>
    </location>
</feature>
<evidence type="ECO:0000256" key="1">
    <source>
        <dbReference type="SAM" id="MobiDB-lite"/>
    </source>
</evidence>
<sequence length="143" mass="15703">MGEAAREALAGSLLELEGFFQRLESLAHEGWGIVRVVRQNIQRLDSPSEIGGPTAEQTRRQPPTPSSTSSTPSSSSTSSSSGSETGALSGDSDGVIGRRRRGARDRCPRLPSYSSASDPTPLRRRRQDQRPQHQIRHWWTPPE</sequence>